<dbReference type="RefSeq" id="WP_334315009.1">
    <property type="nucleotide sequence ID" value="NZ_CP065938.1"/>
</dbReference>
<evidence type="ECO:0000313" key="2">
    <source>
        <dbReference type="EMBL" id="UWX05432.1"/>
    </source>
</evidence>
<organism evidence="2 3">
    <name type="scientific">Taurinivorans muris</name>
    <dbReference type="NCBI Taxonomy" id="2787751"/>
    <lineage>
        <taxon>Bacteria</taxon>
        <taxon>Pseudomonadati</taxon>
        <taxon>Thermodesulfobacteriota</taxon>
        <taxon>Desulfovibrionia</taxon>
        <taxon>Desulfovibrionales</taxon>
        <taxon>Desulfovibrionaceae</taxon>
        <taxon>Taurinivorans</taxon>
    </lineage>
</organism>
<evidence type="ECO:0000256" key="1">
    <source>
        <dbReference type="SAM" id="Phobius"/>
    </source>
</evidence>
<proteinExistence type="predicted"/>
<sequence length="407" mass="44860">MDFTAIEIKPAKIALMGHNGVGHAVSHSGFRQDDSYGFAMLVNMLQLCVPLDLTIKNIWTDTYGIEIELICGGRAKAYVRRGVSFAEKELLKNALGLSSYAPQNLAMKIFGRIYGQGVNEVCSAFNLAYSKAILDSYRTAWTETHYAEDTISNSAGAFLAGCMRMNGQVVAWMLTVNAGQGGLGPIEDSEGNIPIGSKGEIMQKMGMDTIPTIVLESRAYVPALSKGLKEASFWVRWNKEYDNSVVGKALVQVLKEESLPYVFSDDAYMRNDLSLEKESERIGQCLIELGKQYKQSQTSAERVEIAGILAQLVSEDMGGSIFMSNKLFALTAGGGLFPGLAAVFSVLVPYSEYVVTQQIDYRKKEIEQSALVLVKAIQYILEHYAETLEEIKRKRMVISSVELLQLS</sequence>
<protein>
    <submittedName>
        <fullName evidence="2">Uncharacterized protein</fullName>
    </submittedName>
</protein>
<keyword evidence="1" id="KW-0812">Transmembrane</keyword>
<keyword evidence="3" id="KW-1185">Reference proteome</keyword>
<keyword evidence="1" id="KW-0472">Membrane</keyword>
<reference evidence="2" key="1">
    <citation type="submission" date="2020-12" db="EMBL/GenBank/DDBJ databases">
        <title>Taurinivorans muris gen. nov., sp. nov., fundamental and realized metabolic niche of a ubiquitous sulfidogenic bacterium in the murine intestine.</title>
        <authorList>
            <person name="Ye H."/>
            <person name="Hanson B.T."/>
            <person name="Loy A."/>
        </authorList>
    </citation>
    <scope>NUCLEOTIDE SEQUENCE</scope>
    <source>
        <strain evidence="2">LT0009</strain>
    </source>
</reference>
<evidence type="ECO:0000313" key="3">
    <source>
        <dbReference type="Proteomes" id="UP001058120"/>
    </source>
</evidence>
<dbReference type="EMBL" id="CP065938">
    <property type="protein sequence ID" value="UWX05432.1"/>
    <property type="molecule type" value="Genomic_DNA"/>
</dbReference>
<accession>A0ABY5XZV3</accession>
<name>A0ABY5XZV3_9BACT</name>
<keyword evidence="1" id="KW-1133">Transmembrane helix</keyword>
<gene>
    <name evidence="2" type="ORF">JBF11_08265</name>
</gene>
<dbReference type="Proteomes" id="UP001058120">
    <property type="component" value="Chromosome"/>
</dbReference>
<feature type="transmembrane region" description="Helical" evidence="1">
    <location>
        <begin position="327"/>
        <end position="350"/>
    </location>
</feature>